<keyword evidence="1" id="KW-0812">Transmembrane</keyword>
<feature type="transmembrane region" description="Helical" evidence="1">
    <location>
        <begin position="74"/>
        <end position="91"/>
    </location>
</feature>
<evidence type="ECO:0000256" key="1">
    <source>
        <dbReference type="SAM" id="Phobius"/>
    </source>
</evidence>
<dbReference type="GeneID" id="80517363"/>
<name>A0A6N1NQ80_9VIRU</name>
<keyword evidence="1" id="KW-0472">Membrane</keyword>
<organism evidence="2">
    <name type="scientific">Tupanvirus deep ocean</name>
    <dbReference type="NCBI Taxonomy" id="2126984"/>
    <lineage>
        <taxon>Viruses</taxon>
        <taxon>Varidnaviria</taxon>
        <taxon>Bamfordvirae</taxon>
        <taxon>Nucleocytoviricota</taxon>
        <taxon>Megaviricetes</taxon>
        <taxon>Imitervirales</taxon>
        <taxon>Mimiviridae</taxon>
        <taxon>Megamimivirinae</taxon>
        <taxon>Tupanvirus</taxon>
        <taxon>Tupanvirus altamarinense</taxon>
    </lineage>
</organism>
<dbReference type="KEGG" id="vg:80517363"/>
<dbReference type="RefSeq" id="YP_010780672.1">
    <property type="nucleotide sequence ID" value="NC_075038.1"/>
</dbReference>
<reference evidence="2" key="2">
    <citation type="journal article" date="2018" name="Nat. Commun.">
        <title>Tailed giant Tupanvirus possesses the most complete translational apparatus of the known virosphere.</title>
        <authorList>
            <person name="Abrahao J."/>
            <person name="Silva L."/>
            <person name="Silva L.S."/>
            <person name="Khalil J.Y.B."/>
            <person name="Rodrigues R."/>
            <person name="Arantes T."/>
            <person name="Assis F."/>
            <person name="Boratto P."/>
            <person name="Andrade M."/>
            <person name="Kroon E.G."/>
            <person name="Ribeiro B."/>
            <person name="Bergier I."/>
            <person name="Seligmann H."/>
            <person name="Ghigo E."/>
            <person name="Colson P."/>
            <person name="Levasseur A."/>
            <person name="Kroemer G."/>
            <person name="Raoult D."/>
            <person name="La Scola B."/>
        </authorList>
    </citation>
    <scope>NUCLEOTIDE SEQUENCE [LARGE SCALE GENOMIC DNA]</scope>
    <source>
        <strain evidence="2">Deep ocean</strain>
    </source>
</reference>
<reference evidence="2" key="1">
    <citation type="submission" date="2017-06" db="EMBL/GenBank/DDBJ databases">
        <authorList>
            <person name="Assis F.L."/>
            <person name="Abrahao J.S."/>
            <person name="Silva L."/>
            <person name="Khalil J.B."/>
            <person name="Rodrigues R."/>
            <person name="Silva L.S."/>
            <person name="Boratto P."/>
            <person name="Andrade M."/>
            <person name="Kroon E.G."/>
            <person name="Ribeiro B."/>
            <person name="Bergier I."/>
            <person name="Seligmann H."/>
            <person name="Ghigo E."/>
            <person name="Colson P."/>
            <person name="Levasseur A."/>
            <person name="Raoult D."/>
            <person name="Scola B.L."/>
        </authorList>
    </citation>
    <scope>NUCLEOTIDE SEQUENCE</scope>
    <source>
        <strain evidence="2">Deep ocean</strain>
    </source>
</reference>
<protein>
    <submittedName>
        <fullName evidence="2">Putative ORFan</fullName>
    </submittedName>
</protein>
<keyword evidence="1" id="KW-1133">Transmembrane helix</keyword>
<sequence length="236" mass="27482">MHNFIRFKEMFSYLKNQTIRQNIPGRVFRSNFCTSTTTSSSLKKDKWRDFYEKFSEDFKDLSNEMERRRYNKRIIIGVGISIMGYATYGLFRNWASREVVLISSKTFDDEQFKNKAITFAKEGIQKLAASEEVQESITTLLEKSVIDLVNKENIQNELSNLISKAIDSKKVKDISQSSVKEIVSDLLNSRENESFRKEVSIYLSKEIQKQLADKENQKQASKFTSQTLRGIFWSGK</sequence>
<accession>A0A6N1NQ80</accession>
<evidence type="ECO:0000313" key="2">
    <source>
        <dbReference type="EMBL" id="QKU34058.1"/>
    </source>
</evidence>
<proteinExistence type="predicted"/>
<dbReference type="EMBL" id="MF405918">
    <property type="protein sequence ID" value="QKU34058.1"/>
    <property type="molecule type" value="Genomic_DNA"/>
</dbReference>